<dbReference type="AlphaFoldDB" id="A0A385JIS3"/>
<dbReference type="InterPro" id="IPR033334">
    <property type="entry name" value="LNG1/2"/>
</dbReference>
<dbReference type="EMBL" id="MF463657">
    <property type="protein sequence ID" value="AXY97914.1"/>
    <property type="molecule type" value="mRNA"/>
</dbReference>
<feature type="compositionally biased region" description="Low complexity" evidence="1">
    <location>
        <begin position="88"/>
        <end position="102"/>
    </location>
</feature>
<gene>
    <name evidence="3" type="primary">HP-19</name>
    <name evidence="3" type="ORF">Potri.017G095000</name>
</gene>
<reference evidence="3" key="1">
    <citation type="journal article" date="2018" name="New Phytol.">
        <title>Genetic variants in microRNA biogenesis genes as novel indicators for secondary growth in Populus.</title>
        <authorList>
            <person name="Chen B."/>
            <person name="Chen J."/>
            <person name="Du Q."/>
            <person name="Zhou D."/>
            <person name="Wang L."/>
            <person name="Xie J."/>
            <person name="Li Y."/>
            <person name="Zhang D."/>
        </authorList>
    </citation>
    <scope>NUCLEOTIDE SEQUENCE</scope>
</reference>
<sequence length="1069" mass="119466">MSAKYMYRLSDENPDLQKHIGCMNGIFQLFDRNHILGGSRRATSQNQKKLPSGQNGNHGNGIQPKGAPQKKTTEKRAKALKEKHRTSTESSRTSFSSSSCSSSISSLECSKASQMEPSSFSQSVAPENHARNSHTYKPNASLQSSQQSLDLRDVVKDSINREPRGLSVKTATTGEARGQTLKYIDSPRPLHYLNSVNPKDPGPRESFRVLHKLRESPYKSSEGKSNFLTGGLKDARRFSYDGWESRDTLKSTIKLKELPRLSLDSRAGSVRGSNPEMKSNFLSRDLGRDDLNSNSFLNNQQDPGSNKRPSSVVAKLMGLEALPDPMSTSGNQTTQIKTHLDEENKFLGSSRTTDLDKQNRISGSPRNLHKEPTSPSQRNAASDKKLTASLKFPIEPAPWRQPDGSRGSQAPAQKNRVTLTKVPSSSLSVYGEIEKRLAQLEFQKSGKDLRALKQILEAMQKTKEILETRKEDSSFETRRSIISSLDQGSKLANLRDLQSNSPISVSTKGTTSPKSFKSSIVIMKPAKLIGKTINSVSAINATDSSSGIHRLRVATPEDGRKESVDKQAAKDVSPRIKNLTDHSNKPLHRNPMDKNAGSRSIRLAQPSKEIRSTTREATNSGKRSETMNLRQQQKKLGFEKQSRPATASLESNRRRRQPSKQPTDSCSPHQKPRAKSLDLQPSDYELSDISDLRDSSHHSDAVSLQSESNIGLASQYDDEVSSNDRSNKINKTFIQQAHLRQRLRCLIQNLVERSIKGTSIPEPRPASSEQPSPVSVLDAAFYGDELPSPIKKISIAFKDDEALKSDGVEWIPIDEDYSFNSMNSGLHSMINQKNVQNLKPLIQNLKEMLSTHKEYITDETTPFYNHANPDHEYISQIYLASGLHKDFESGLRTINLHPTGTPINPDIFHALEQAKASSGHFNDDHNGKRISLSETHAKIQRKLLFDVVNEILVHKLLSENSSKQRLSSKMLAGKGQKRQQLLGDLCSEIDRLQCLHYLLDDEDDNSRSIQWEDLMRESIHWTACHDEIQGIVLAVERLIFKDLITEVINSEMIGRQGRLAGHHRQLFPK</sequence>
<feature type="region of interest" description="Disordered" evidence="1">
    <location>
        <begin position="40"/>
        <end position="102"/>
    </location>
</feature>
<evidence type="ECO:0000256" key="1">
    <source>
        <dbReference type="SAM" id="MobiDB-lite"/>
    </source>
</evidence>
<evidence type="ECO:0000313" key="3">
    <source>
        <dbReference type="EMBL" id="AXY97914.1"/>
    </source>
</evidence>
<feature type="region of interest" description="Disordered" evidence="1">
    <location>
        <begin position="117"/>
        <end position="183"/>
    </location>
</feature>
<feature type="region of interest" description="Disordered" evidence="1">
    <location>
        <begin position="265"/>
        <end position="311"/>
    </location>
</feature>
<feature type="region of interest" description="Disordered" evidence="1">
    <location>
        <begin position="342"/>
        <end position="419"/>
    </location>
</feature>
<name>A0A385JIS3_POPTO</name>
<feature type="compositionally biased region" description="Polar residues" evidence="1">
    <location>
        <begin position="41"/>
        <end position="57"/>
    </location>
</feature>
<dbReference type="PANTHER" id="PTHR31680">
    <property type="entry name" value="LONGIFOLIA PROTEIN"/>
    <property type="match status" value="1"/>
</dbReference>
<feature type="compositionally biased region" description="Polar residues" evidence="1">
    <location>
        <begin position="615"/>
        <end position="631"/>
    </location>
</feature>
<evidence type="ECO:0000259" key="2">
    <source>
        <dbReference type="Pfam" id="PF14309"/>
    </source>
</evidence>
<feature type="compositionally biased region" description="Basic and acidic residues" evidence="1">
    <location>
        <begin position="150"/>
        <end position="164"/>
    </location>
</feature>
<proteinExistence type="evidence at transcript level"/>
<feature type="region of interest" description="Disordered" evidence="1">
    <location>
        <begin position="550"/>
        <end position="681"/>
    </location>
</feature>
<feature type="compositionally biased region" description="Polar residues" evidence="1">
    <location>
        <begin position="659"/>
        <end position="668"/>
    </location>
</feature>
<feature type="compositionally biased region" description="Basic and acidic residues" evidence="1">
    <location>
        <begin position="555"/>
        <end position="584"/>
    </location>
</feature>
<accession>A0A385JIS3</accession>
<feature type="compositionally biased region" description="Polar residues" evidence="1">
    <location>
        <begin position="406"/>
        <end position="419"/>
    </location>
</feature>
<dbReference type="PANTHER" id="PTHR31680:SF15">
    <property type="entry name" value="PROTEIN LONGIFOLIA 2"/>
    <property type="match status" value="1"/>
</dbReference>
<protein>
    <recommendedName>
        <fullName evidence="2">DUF4378 domain-containing protein</fullName>
    </recommendedName>
</protein>
<dbReference type="InterPro" id="IPR025486">
    <property type="entry name" value="DUF4378"/>
</dbReference>
<feature type="domain" description="DUF4378" evidence="2">
    <location>
        <begin position="870"/>
        <end position="1046"/>
    </location>
</feature>
<dbReference type="Pfam" id="PF14309">
    <property type="entry name" value="DUF4378"/>
    <property type="match status" value="1"/>
</dbReference>
<feature type="compositionally biased region" description="Basic and acidic residues" evidence="1">
    <location>
        <begin position="71"/>
        <end position="80"/>
    </location>
</feature>
<feature type="compositionally biased region" description="Polar residues" evidence="1">
    <location>
        <begin position="292"/>
        <end position="309"/>
    </location>
</feature>
<dbReference type="GO" id="GO:0051513">
    <property type="term" value="P:regulation of monopolar cell growth"/>
    <property type="evidence" value="ECO:0007669"/>
    <property type="project" value="InterPro"/>
</dbReference>
<organism evidence="3">
    <name type="scientific">Populus tomentosa</name>
    <name type="common">Chinese white poplar</name>
    <dbReference type="NCBI Taxonomy" id="118781"/>
    <lineage>
        <taxon>Eukaryota</taxon>
        <taxon>Viridiplantae</taxon>
        <taxon>Streptophyta</taxon>
        <taxon>Embryophyta</taxon>
        <taxon>Tracheophyta</taxon>
        <taxon>Spermatophyta</taxon>
        <taxon>Magnoliopsida</taxon>
        <taxon>eudicotyledons</taxon>
        <taxon>Gunneridae</taxon>
        <taxon>Pentapetalae</taxon>
        <taxon>rosids</taxon>
        <taxon>fabids</taxon>
        <taxon>Malpighiales</taxon>
        <taxon>Salicaceae</taxon>
        <taxon>Saliceae</taxon>
        <taxon>Populus</taxon>
    </lineage>
</organism>